<dbReference type="SUPFAM" id="SSF55166">
    <property type="entry name" value="Hedgehog/DD-peptidase"/>
    <property type="match status" value="1"/>
</dbReference>
<dbReference type="InterPro" id="IPR003709">
    <property type="entry name" value="VanY-like_core_dom"/>
</dbReference>
<name>A0ABT5F8H1_9GAMM</name>
<evidence type="ECO:0000313" key="3">
    <source>
        <dbReference type="Proteomes" id="UP001528411"/>
    </source>
</evidence>
<feature type="domain" description="D-alanyl-D-alanine carboxypeptidase-like core" evidence="1">
    <location>
        <begin position="23"/>
        <end position="176"/>
    </location>
</feature>
<sequence length="226" mass="26008">MKKLDLTGKDTANIIFQSNGVAIHSDVIEPYNALQTAAFDAGFDMQIASGFRDFERQLKIWNGKYLGMIPIFDDNQIQLDVDTLEPFERIKAILRFSALHSASRHHWGTDFDYYDKSTFDQTLGLKLVSSEYQGDGPFANLHQWLLNNAENFGFHFPYLNHNGGIAEEPWHMSYHPLSSGYLELLESEPKILFDLIINEDIAGKTTILRNFEHILDYYILNVNRVE</sequence>
<dbReference type="RefSeq" id="WP_272179598.1">
    <property type="nucleotide sequence ID" value="NZ_JAQOMS010000002.1"/>
</dbReference>
<comment type="caution">
    <text evidence="2">The sequence shown here is derived from an EMBL/GenBank/DDBJ whole genome shotgun (WGS) entry which is preliminary data.</text>
</comment>
<accession>A0ABT5F8H1</accession>
<dbReference type="InterPro" id="IPR009045">
    <property type="entry name" value="Zn_M74/Hedgehog-like"/>
</dbReference>
<dbReference type="InterPro" id="IPR052179">
    <property type="entry name" value="DD-CPase-like"/>
</dbReference>
<gene>
    <name evidence="2" type="ORF">PN838_01890</name>
</gene>
<proteinExistence type="predicted"/>
<dbReference type="PANTHER" id="PTHR34385">
    <property type="entry name" value="D-ALANYL-D-ALANINE CARBOXYPEPTIDASE"/>
    <property type="match status" value="1"/>
</dbReference>
<keyword evidence="3" id="KW-1185">Reference proteome</keyword>
<reference evidence="2 3" key="1">
    <citation type="submission" date="2023-01" db="EMBL/GenBank/DDBJ databases">
        <title>Psychrosphaera sp. nov., isolated from marine algae.</title>
        <authorList>
            <person name="Bayburt H."/>
            <person name="Choi B.J."/>
            <person name="Kim J.M."/>
            <person name="Choi D.G."/>
            <person name="Jeon C.O."/>
        </authorList>
    </citation>
    <scope>NUCLEOTIDE SEQUENCE [LARGE SCALE GENOMIC DNA]</scope>
    <source>
        <strain evidence="2 3">G1-22</strain>
    </source>
</reference>
<dbReference type="Gene3D" id="3.30.1380.10">
    <property type="match status" value="1"/>
</dbReference>
<dbReference type="CDD" id="cd14847">
    <property type="entry name" value="DD-carboxypeptidase_like"/>
    <property type="match status" value="1"/>
</dbReference>
<dbReference type="Pfam" id="PF02557">
    <property type="entry name" value="VanY"/>
    <property type="match status" value="1"/>
</dbReference>
<evidence type="ECO:0000259" key="1">
    <source>
        <dbReference type="Pfam" id="PF02557"/>
    </source>
</evidence>
<organism evidence="2 3">
    <name type="scientific">Psychrosphaera algicola</name>
    <dbReference type="NCBI Taxonomy" id="3023714"/>
    <lineage>
        <taxon>Bacteria</taxon>
        <taxon>Pseudomonadati</taxon>
        <taxon>Pseudomonadota</taxon>
        <taxon>Gammaproteobacteria</taxon>
        <taxon>Alteromonadales</taxon>
        <taxon>Pseudoalteromonadaceae</taxon>
        <taxon>Psychrosphaera</taxon>
    </lineage>
</organism>
<protein>
    <submittedName>
        <fullName evidence="2">M15 family metallopeptidase</fullName>
    </submittedName>
</protein>
<dbReference type="PANTHER" id="PTHR34385:SF1">
    <property type="entry name" value="PEPTIDOGLYCAN L-ALANYL-D-GLUTAMATE ENDOPEPTIDASE CWLK"/>
    <property type="match status" value="1"/>
</dbReference>
<dbReference type="Proteomes" id="UP001528411">
    <property type="component" value="Unassembled WGS sequence"/>
</dbReference>
<evidence type="ECO:0000313" key="2">
    <source>
        <dbReference type="EMBL" id="MDC2887815.1"/>
    </source>
</evidence>
<dbReference type="EMBL" id="JAQOMS010000002">
    <property type="protein sequence ID" value="MDC2887815.1"/>
    <property type="molecule type" value="Genomic_DNA"/>
</dbReference>